<dbReference type="RefSeq" id="WP_218596872.1">
    <property type="nucleotide sequence ID" value="NZ_CAWMVK010000011.1"/>
</dbReference>
<dbReference type="EMBL" id="MRCC01000019">
    <property type="protein sequence ID" value="OKH22636.1"/>
    <property type="molecule type" value="Genomic_DNA"/>
</dbReference>
<evidence type="ECO:0000313" key="8">
    <source>
        <dbReference type="Proteomes" id="UP000185984"/>
    </source>
</evidence>
<evidence type="ECO:0000256" key="1">
    <source>
        <dbReference type="ARBA" id="ARBA00004141"/>
    </source>
</evidence>
<name>A0A1U7HGC5_9CHRO</name>
<dbReference type="STRING" id="247279.NIES1031_19450"/>
<organism evidence="7 8">
    <name type="scientific">Chroogloeocystis siderophila 5.2 s.c.1</name>
    <dbReference type="NCBI Taxonomy" id="247279"/>
    <lineage>
        <taxon>Bacteria</taxon>
        <taxon>Bacillati</taxon>
        <taxon>Cyanobacteriota</taxon>
        <taxon>Cyanophyceae</taxon>
        <taxon>Oscillatoriophycideae</taxon>
        <taxon>Chroococcales</taxon>
        <taxon>Chroococcaceae</taxon>
        <taxon>Chroogloeocystis</taxon>
    </lineage>
</organism>
<evidence type="ECO:0000256" key="4">
    <source>
        <dbReference type="ARBA" id="ARBA00023136"/>
    </source>
</evidence>
<feature type="transmembrane region" description="Helical" evidence="5">
    <location>
        <begin position="319"/>
        <end position="339"/>
    </location>
</feature>
<evidence type="ECO:0000256" key="2">
    <source>
        <dbReference type="ARBA" id="ARBA00022692"/>
    </source>
</evidence>
<dbReference type="PANTHER" id="PTHR37422">
    <property type="entry name" value="TEICHURONIC ACID BIOSYNTHESIS PROTEIN TUAE"/>
    <property type="match status" value="1"/>
</dbReference>
<dbReference type="InterPro" id="IPR051533">
    <property type="entry name" value="WaaL-like"/>
</dbReference>
<comment type="caution">
    <text evidence="7">The sequence shown here is derived from an EMBL/GenBank/DDBJ whole genome shotgun (WGS) entry which is preliminary data.</text>
</comment>
<feature type="transmembrane region" description="Helical" evidence="5">
    <location>
        <begin position="148"/>
        <end position="165"/>
    </location>
</feature>
<gene>
    <name evidence="7" type="ORF">NIES1031_19450</name>
</gene>
<accession>A0A1U7HGC5</accession>
<feature type="transmembrane region" description="Helical" evidence="5">
    <location>
        <begin position="93"/>
        <end position="113"/>
    </location>
</feature>
<feature type="transmembrane region" description="Helical" evidence="5">
    <location>
        <begin position="174"/>
        <end position="207"/>
    </location>
</feature>
<proteinExistence type="predicted"/>
<dbReference type="InterPro" id="IPR007016">
    <property type="entry name" value="O-antigen_ligase-rel_domated"/>
</dbReference>
<feature type="transmembrane region" description="Helical" evidence="5">
    <location>
        <begin position="345"/>
        <end position="377"/>
    </location>
</feature>
<keyword evidence="8" id="KW-1185">Reference proteome</keyword>
<feature type="transmembrane region" description="Helical" evidence="5">
    <location>
        <begin position="66"/>
        <end position="86"/>
    </location>
</feature>
<evidence type="ECO:0000256" key="3">
    <source>
        <dbReference type="ARBA" id="ARBA00022989"/>
    </source>
</evidence>
<sequence length="390" mass="43073">MRFAQTAKGETNIGITTGLAILLIGLSVFSGRTMAAIKRYPNALFFVAFLILSGTASLFASEPIQAIKMTILVGGYFLLAFSVAGLKLQRQEILQLISVFAISTALMSITSLIDYFHVVDIPRVNERSASRGLEVANLLGPFYSQTPMAAHLCLAFPIPIAFIFSQSVEKKQKFLWIVVLIPTILAAILTYSRGLFISFAIVITYIFYISGDITRVKYWLRNFVAASTILAIGIFLIQSYLPKQYTALIQRLSDTQLEAIQSSKSDTARFGAIESTLKDLSESPFGLGFTESEIQVGSRVYSKNAHSNIIDILRAGGPLGLLLFTFFILPVLVRAFNIIEPQIEIPLFAALVSFFMYGLTHTTIATMFAWILAGITFHLKSLRVNKKVSF</sequence>
<evidence type="ECO:0000313" key="7">
    <source>
        <dbReference type="EMBL" id="OKH22636.1"/>
    </source>
</evidence>
<keyword evidence="3 5" id="KW-1133">Transmembrane helix</keyword>
<comment type="subcellular location">
    <subcellularLocation>
        <location evidence="1">Membrane</location>
        <topology evidence="1">Multi-pass membrane protein</topology>
    </subcellularLocation>
</comment>
<dbReference type="GO" id="GO:0016020">
    <property type="term" value="C:membrane"/>
    <property type="evidence" value="ECO:0007669"/>
    <property type="project" value="UniProtKB-SubCell"/>
</dbReference>
<feature type="transmembrane region" description="Helical" evidence="5">
    <location>
        <begin position="43"/>
        <end position="60"/>
    </location>
</feature>
<dbReference type="Proteomes" id="UP000185984">
    <property type="component" value="Unassembled WGS sequence"/>
</dbReference>
<protein>
    <recommendedName>
        <fullName evidence="6">O-antigen ligase-related domain-containing protein</fullName>
    </recommendedName>
</protein>
<keyword evidence="2 5" id="KW-0812">Transmembrane</keyword>
<dbReference type="Pfam" id="PF04932">
    <property type="entry name" value="Wzy_C"/>
    <property type="match status" value="1"/>
</dbReference>
<keyword evidence="4 5" id="KW-0472">Membrane</keyword>
<reference evidence="7 8" key="1">
    <citation type="submission" date="2016-11" db="EMBL/GenBank/DDBJ databases">
        <title>Draft Genome Sequences of Nine Cyanobacterial Strains from Diverse Habitats.</title>
        <authorList>
            <person name="Zhu T."/>
            <person name="Hou S."/>
            <person name="Lu X."/>
            <person name="Hess W.R."/>
        </authorList>
    </citation>
    <scope>NUCLEOTIDE SEQUENCE [LARGE SCALE GENOMIC DNA]</scope>
    <source>
        <strain evidence="7 8">5.2 s.c.1</strain>
    </source>
</reference>
<evidence type="ECO:0000259" key="6">
    <source>
        <dbReference type="Pfam" id="PF04932"/>
    </source>
</evidence>
<evidence type="ECO:0000256" key="5">
    <source>
        <dbReference type="SAM" id="Phobius"/>
    </source>
</evidence>
<feature type="transmembrane region" description="Helical" evidence="5">
    <location>
        <begin position="12"/>
        <end position="31"/>
    </location>
</feature>
<feature type="transmembrane region" description="Helical" evidence="5">
    <location>
        <begin position="219"/>
        <end position="241"/>
    </location>
</feature>
<dbReference type="AlphaFoldDB" id="A0A1U7HGC5"/>
<dbReference type="PANTHER" id="PTHR37422:SF13">
    <property type="entry name" value="LIPOPOLYSACCHARIDE BIOSYNTHESIS PROTEIN PA4999-RELATED"/>
    <property type="match status" value="1"/>
</dbReference>
<feature type="domain" description="O-antigen ligase-related" evidence="6">
    <location>
        <begin position="179"/>
        <end position="324"/>
    </location>
</feature>